<feature type="domain" description="Phosphatidylglycerol lysyltransferase C-terminal" evidence="1">
    <location>
        <begin position="34"/>
        <end position="302"/>
    </location>
</feature>
<dbReference type="AlphaFoldDB" id="A0A1H7YM07"/>
<evidence type="ECO:0000313" key="3">
    <source>
        <dbReference type="Proteomes" id="UP000199158"/>
    </source>
</evidence>
<dbReference type="Pfam" id="PF09924">
    <property type="entry name" value="LPG_synthase_C"/>
    <property type="match status" value="1"/>
</dbReference>
<proteinExistence type="predicted"/>
<dbReference type="EMBL" id="FOCG01000001">
    <property type="protein sequence ID" value="SEM46338.1"/>
    <property type="molecule type" value="Genomic_DNA"/>
</dbReference>
<dbReference type="InterPro" id="IPR016732">
    <property type="entry name" value="UCP018688"/>
</dbReference>
<dbReference type="PANTHER" id="PTHR41373">
    <property type="entry name" value="DUF2156 DOMAIN-CONTAINING PROTEIN"/>
    <property type="match status" value="1"/>
</dbReference>
<dbReference type="PIRSF" id="PIRSF018688">
    <property type="entry name" value="UCP018688"/>
    <property type="match status" value="1"/>
</dbReference>
<reference evidence="2 3" key="1">
    <citation type="submission" date="2016-10" db="EMBL/GenBank/DDBJ databases">
        <authorList>
            <person name="de Groot N.N."/>
        </authorList>
    </citation>
    <scope>NUCLEOTIDE SEQUENCE [LARGE SCALE GENOMIC DNA]</scope>
    <source>
        <strain evidence="2 3">CGMCC 1.5070</strain>
    </source>
</reference>
<keyword evidence="3" id="KW-1185">Reference proteome</keyword>
<name>A0A1H7YM07_9FIRM</name>
<evidence type="ECO:0000313" key="2">
    <source>
        <dbReference type="EMBL" id="SEM46338.1"/>
    </source>
</evidence>
<protein>
    <recommendedName>
        <fullName evidence="1">Phosphatidylglycerol lysyltransferase C-terminal domain-containing protein</fullName>
    </recommendedName>
</protein>
<dbReference type="InterPro" id="IPR016181">
    <property type="entry name" value="Acyl_CoA_acyltransferase"/>
</dbReference>
<dbReference type="InterPro" id="IPR024320">
    <property type="entry name" value="LPG_synthase_C"/>
</dbReference>
<gene>
    <name evidence="2" type="ORF">SAMN05216180_0084</name>
</gene>
<dbReference type="Gene3D" id="3.40.630.30">
    <property type="match status" value="1"/>
</dbReference>
<sequence length="310" mass="36247">MRELPAGRMDSLLPFKDVELQDRAWIEERLKQSDFKSCDYSFANNFIWRKPNRIEWADVNGFYCLKSGAEGQIAYTYPAGSGDIKPVILALMEDAAERGMGFRLRGMNLETVKLMQTLFPDQFDYSNHRDYCDYIYSVERLTTLRGKKLHSKRNHIARFKDNPDWAYEDINAENINDCWDMNTEWCKIYKCYDDESLNHEACAVKQAFKYFFELGLRGGLLRLNGKVIAYTMGEPLSSDTYVMHIEKAFPEIQGAYPMINQQFLIHNCQDFIYVNREEDLGDEGLRKAKSSYYPDFLLEKYEATLKNPQA</sequence>
<dbReference type="Proteomes" id="UP000199158">
    <property type="component" value="Unassembled WGS sequence"/>
</dbReference>
<dbReference type="SUPFAM" id="SSF55729">
    <property type="entry name" value="Acyl-CoA N-acyltransferases (Nat)"/>
    <property type="match status" value="2"/>
</dbReference>
<evidence type="ECO:0000259" key="1">
    <source>
        <dbReference type="Pfam" id="PF09924"/>
    </source>
</evidence>
<organism evidence="2 3">
    <name type="scientific">Hydrogenoanaerobacterium saccharovorans</name>
    <dbReference type="NCBI Taxonomy" id="474960"/>
    <lineage>
        <taxon>Bacteria</taxon>
        <taxon>Bacillati</taxon>
        <taxon>Bacillota</taxon>
        <taxon>Clostridia</taxon>
        <taxon>Eubacteriales</taxon>
        <taxon>Oscillospiraceae</taxon>
        <taxon>Hydrogenoanaerobacterium</taxon>
    </lineage>
</organism>
<dbReference type="STRING" id="474960.SAMN05216180_0084"/>
<dbReference type="PANTHER" id="PTHR41373:SF1">
    <property type="entry name" value="PHOSPHATIDYLGLYCEROL LYSYLTRANSFERASE C-TERMINAL DOMAIN-CONTAINING PROTEIN"/>
    <property type="match status" value="1"/>
</dbReference>
<accession>A0A1H7YM07</accession>